<dbReference type="Pfam" id="PF03807">
    <property type="entry name" value="F420_oxidored"/>
    <property type="match status" value="1"/>
</dbReference>
<dbReference type="SUPFAM" id="SSF51735">
    <property type="entry name" value="NAD(P)-binding Rossmann-fold domains"/>
    <property type="match status" value="1"/>
</dbReference>
<evidence type="ECO:0000256" key="3">
    <source>
        <dbReference type="ARBA" id="ARBA00022857"/>
    </source>
</evidence>
<dbReference type="UniPathway" id="UPA00098">
    <property type="reaction ID" value="UER00361"/>
</dbReference>
<reference evidence="11 12" key="1">
    <citation type="journal article" date="2020" name="Int. J. Syst. Evol. Microbiol.">
        <title>Description of Erysipelothrix piscisicarius sp. nov., an emergent fish pathogen, and assessment of virulence using a tiger barb (Puntigrus tetrazona) infection model.</title>
        <authorList>
            <person name="Pomaranski E.K."/>
            <person name="Griffin M.J."/>
            <person name="Camus A.C."/>
            <person name="Armwood A.R."/>
            <person name="Shelley J."/>
            <person name="Waldbieser G.C."/>
            <person name="LaFrentz B.R."/>
            <person name="Garcia J.C."/>
            <person name="Yanong R."/>
            <person name="Soto E."/>
        </authorList>
    </citation>
    <scope>NUCLEOTIDE SEQUENCE [LARGE SCALE GENOMIC DNA]</scope>
    <source>
        <strain evidence="11 12">15TAL0474</strain>
    </source>
</reference>
<dbReference type="SUPFAM" id="SSF48179">
    <property type="entry name" value="6-phosphogluconate dehydrogenase C-terminal domain-like"/>
    <property type="match status" value="1"/>
</dbReference>
<dbReference type="AlphaFoldDB" id="A0A3S5HK06"/>
<proteinExistence type="inferred from homology"/>
<keyword evidence="4 5" id="KW-0560">Oxidoreductase</keyword>
<accession>A0A3S5HK06</accession>
<evidence type="ECO:0000256" key="2">
    <source>
        <dbReference type="ARBA" id="ARBA00022650"/>
    </source>
</evidence>
<dbReference type="InterPro" id="IPR053790">
    <property type="entry name" value="P5CR-like_CS"/>
</dbReference>
<feature type="domain" description="Pyrroline-5-carboxylate reductase dimerisation" evidence="10">
    <location>
        <begin position="153"/>
        <end position="255"/>
    </location>
</feature>
<evidence type="ECO:0000256" key="4">
    <source>
        <dbReference type="ARBA" id="ARBA00023002"/>
    </source>
</evidence>
<dbReference type="EC" id="1.5.1.2" evidence="5 6"/>
<evidence type="ECO:0000259" key="9">
    <source>
        <dbReference type="Pfam" id="PF03807"/>
    </source>
</evidence>
<feature type="domain" description="Pyrroline-5-carboxylate reductase catalytic N-terminal" evidence="9">
    <location>
        <begin position="2"/>
        <end position="90"/>
    </location>
</feature>
<dbReference type="InterPro" id="IPR008927">
    <property type="entry name" value="6-PGluconate_DH-like_C_sf"/>
</dbReference>
<organism evidence="11 12">
    <name type="scientific">Erysipelothrix piscisicarius</name>
    <dbReference type="NCBI Taxonomy" id="2485784"/>
    <lineage>
        <taxon>Bacteria</taxon>
        <taxon>Bacillati</taxon>
        <taxon>Bacillota</taxon>
        <taxon>Erysipelotrichia</taxon>
        <taxon>Erysipelotrichales</taxon>
        <taxon>Erysipelotrichaceae</taxon>
        <taxon>Erysipelothrix</taxon>
    </lineage>
</organism>
<dbReference type="InterPro" id="IPR029036">
    <property type="entry name" value="P5CR_dimer"/>
</dbReference>
<keyword evidence="5" id="KW-0963">Cytoplasm</keyword>
<dbReference type="EMBL" id="CP034234">
    <property type="protein sequence ID" value="AZK43616.1"/>
    <property type="molecule type" value="Genomic_DNA"/>
</dbReference>
<dbReference type="Gene3D" id="1.10.3730.10">
    <property type="entry name" value="ProC C-terminal domain-like"/>
    <property type="match status" value="1"/>
</dbReference>
<evidence type="ECO:0000256" key="6">
    <source>
        <dbReference type="NCBIfam" id="TIGR00112"/>
    </source>
</evidence>
<evidence type="ECO:0000256" key="7">
    <source>
        <dbReference type="PIRSR" id="PIRSR000193-1"/>
    </source>
</evidence>
<keyword evidence="3 5" id="KW-0521">NADP</keyword>
<keyword evidence="5 8" id="KW-0028">Amino-acid biosynthesis</keyword>
<protein>
    <recommendedName>
        <fullName evidence="5 6">Pyrroline-5-carboxylate reductase</fullName>
        <shortName evidence="5">P5C reductase</shortName>
        <shortName evidence="5">P5CR</shortName>
        <ecNumber evidence="5 6">1.5.1.2</ecNumber>
    </recommendedName>
    <alternativeName>
        <fullName evidence="5">PCA reductase</fullName>
    </alternativeName>
</protein>
<comment type="catalytic activity">
    <reaction evidence="5">
        <text>L-proline + NAD(+) = (S)-1-pyrroline-5-carboxylate + NADH + 2 H(+)</text>
        <dbReference type="Rhea" id="RHEA:14105"/>
        <dbReference type="ChEBI" id="CHEBI:15378"/>
        <dbReference type="ChEBI" id="CHEBI:17388"/>
        <dbReference type="ChEBI" id="CHEBI:57540"/>
        <dbReference type="ChEBI" id="CHEBI:57945"/>
        <dbReference type="ChEBI" id="CHEBI:60039"/>
        <dbReference type="EC" id="1.5.1.2"/>
    </reaction>
</comment>
<evidence type="ECO:0000313" key="12">
    <source>
        <dbReference type="Proteomes" id="UP000278804"/>
    </source>
</evidence>
<comment type="subcellular location">
    <subcellularLocation>
        <location evidence="5">Cytoplasm</location>
    </subcellularLocation>
</comment>
<dbReference type="GO" id="GO:0005737">
    <property type="term" value="C:cytoplasm"/>
    <property type="evidence" value="ECO:0007669"/>
    <property type="project" value="UniProtKB-SubCell"/>
</dbReference>
<dbReference type="Proteomes" id="UP000278804">
    <property type="component" value="Chromosome"/>
</dbReference>
<dbReference type="KEGG" id="eri:EEI45_01345"/>
<name>A0A3S5HK06_9FIRM</name>
<feature type="binding site" evidence="7">
    <location>
        <begin position="6"/>
        <end position="11"/>
    </location>
    <ligand>
        <name>NADP(+)</name>
        <dbReference type="ChEBI" id="CHEBI:58349"/>
    </ligand>
</feature>
<dbReference type="InterPro" id="IPR028939">
    <property type="entry name" value="P5C_Rdtase_cat_N"/>
</dbReference>
<comment type="function">
    <text evidence="5">Catalyzes the reduction of 1-pyrroline-5-carboxylate (PCA) to L-proline.</text>
</comment>
<dbReference type="Pfam" id="PF14748">
    <property type="entry name" value="P5CR_dimer"/>
    <property type="match status" value="1"/>
</dbReference>
<evidence type="ECO:0000256" key="5">
    <source>
        <dbReference type="HAMAP-Rule" id="MF_01925"/>
    </source>
</evidence>
<dbReference type="InterPro" id="IPR036291">
    <property type="entry name" value="NAD(P)-bd_dom_sf"/>
</dbReference>
<dbReference type="PIRSF" id="PIRSF000193">
    <property type="entry name" value="Pyrrol-5-carb_rd"/>
    <property type="match status" value="1"/>
</dbReference>
<dbReference type="NCBIfam" id="TIGR00112">
    <property type="entry name" value="proC"/>
    <property type="match status" value="1"/>
</dbReference>
<keyword evidence="2 5" id="KW-0641">Proline biosynthesis</keyword>
<dbReference type="PANTHER" id="PTHR11645">
    <property type="entry name" value="PYRROLINE-5-CARBOXYLATE REDUCTASE"/>
    <property type="match status" value="1"/>
</dbReference>
<dbReference type="GO" id="GO:0004735">
    <property type="term" value="F:pyrroline-5-carboxylate reductase activity"/>
    <property type="evidence" value="ECO:0007669"/>
    <property type="project" value="UniProtKB-UniRule"/>
</dbReference>
<dbReference type="RefSeq" id="WP_125163834.1">
    <property type="nucleotide sequence ID" value="NZ_CP034234.1"/>
</dbReference>
<evidence type="ECO:0000256" key="8">
    <source>
        <dbReference type="RuleBase" id="RU003903"/>
    </source>
</evidence>
<dbReference type="PROSITE" id="PS00521">
    <property type="entry name" value="P5CR"/>
    <property type="match status" value="1"/>
</dbReference>
<comment type="pathway">
    <text evidence="5 8">Amino-acid biosynthesis; L-proline biosynthesis; L-proline from L-glutamate 5-semialdehyde: step 1/1.</text>
</comment>
<keyword evidence="12" id="KW-1185">Reference proteome</keyword>
<dbReference type="PANTHER" id="PTHR11645:SF0">
    <property type="entry name" value="PYRROLINE-5-CARBOXYLATE REDUCTASE 3"/>
    <property type="match status" value="1"/>
</dbReference>
<dbReference type="GO" id="GO:0055129">
    <property type="term" value="P:L-proline biosynthetic process"/>
    <property type="evidence" value="ECO:0007669"/>
    <property type="project" value="UniProtKB-UniRule"/>
</dbReference>
<comment type="catalytic activity">
    <reaction evidence="5 8">
        <text>L-proline + NADP(+) = (S)-1-pyrroline-5-carboxylate + NADPH + 2 H(+)</text>
        <dbReference type="Rhea" id="RHEA:14109"/>
        <dbReference type="ChEBI" id="CHEBI:15378"/>
        <dbReference type="ChEBI" id="CHEBI:17388"/>
        <dbReference type="ChEBI" id="CHEBI:57783"/>
        <dbReference type="ChEBI" id="CHEBI:58349"/>
        <dbReference type="ChEBI" id="CHEBI:60039"/>
        <dbReference type="EC" id="1.5.1.2"/>
    </reaction>
</comment>
<feature type="binding site" evidence="7">
    <location>
        <position position="50"/>
    </location>
    <ligand>
        <name>NADPH</name>
        <dbReference type="ChEBI" id="CHEBI:57783"/>
    </ligand>
</feature>
<dbReference type="HAMAP" id="MF_01925">
    <property type="entry name" value="P5C_reductase"/>
    <property type="match status" value="1"/>
</dbReference>
<gene>
    <name evidence="5 11" type="primary">proC</name>
    <name evidence="11" type="ORF">EEI45_01345</name>
</gene>
<evidence type="ECO:0000313" key="11">
    <source>
        <dbReference type="EMBL" id="AZK43616.1"/>
    </source>
</evidence>
<evidence type="ECO:0000256" key="1">
    <source>
        <dbReference type="ARBA" id="ARBA00005525"/>
    </source>
</evidence>
<comment type="similarity">
    <text evidence="1 5 8">Belongs to the pyrroline-5-carboxylate reductase family.</text>
</comment>
<sequence>MKIGFIGVGNMANAIINGIENKDSIYISGRTYESTCDKASALGVHACKSNRDCAQSVDLLFLSVKPKMFETVLNEIKPVLDHQTLVSIAAKKTLKDIESLSGPMPIIRVMPNLNVAIQRGISAVCHNTMVSPEALTEVQDIFDALGGFVSIPESQFSGFIGIAGSSPAFVFKFIDELAMSVLDEGFDYETALRITCAAVSGSADYLSQSGEPADVLVDRVCSPGGTTIEGVRALDTHGFAEAIHAASHATILKDKQG</sequence>
<dbReference type="InterPro" id="IPR000304">
    <property type="entry name" value="Pyrroline-COOH_reductase"/>
</dbReference>
<evidence type="ECO:0000259" key="10">
    <source>
        <dbReference type="Pfam" id="PF14748"/>
    </source>
</evidence>
<dbReference type="Gene3D" id="3.40.50.720">
    <property type="entry name" value="NAD(P)-binding Rossmann-like Domain"/>
    <property type="match status" value="1"/>
</dbReference>